<gene>
    <name evidence="6" type="ORF">M9458_016766</name>
</gene>
<evidence type="ECO:0000256" key="2">
    <source>
        <dbReference type="ARBA" id="ARBA00022801"/>
    </source>
</evidence>
<name>A0ABD0QTX4_CIRMR</name>
<dbReference type="SUPFAM" id="SSF52540">
    <property type="entry name" value="P-loop containing nucleoside triphosphate hydrolases"/>
    <property type="match status" value="1"/>
</dbReference>
<dbReference type="EMBL" id="JAMKFB020000007">
    <property type="protein sequence ID" value="KAL0189667.1"/>
    <property type="molecule type" value="Genomic_DNA"/>
</dbReference>
<keyword evidence="3" id="KW-0347">Helicase</keyword>
<proteinExistence type="predicted"/>
<keyword evidence="7" id="KW-1185">Reference proteome</keyword>
<dbReference type="CDD" id="cd18808">
    <property type="entry name" value="SF1_C_Upf1"/>
    <property type="match status" value="1"/>
</dbReference>
<accession>A0ABD0QTX4</accession>
<dbReference type="Proteomes" id="UP001529510">
    <property type="component" value="Unassembled WGS sequence"/>
</dbReference>
<dbReference type="PANTHER" id="PTHR43788">
    <property type="entry name" value="DNA2/NAM7 HELICASE FAMILY MEMBER"/>
    <property type="match status" value="1"/>
</dbReference>
<keyword evidence="4" id="KW-0067">ATP-binding</keyword>
<evidence type="ECO:0000259" key="5">
    <source>
        <dbReference type="Pfam" id="PF13087"/>
    </source>
</evidence>
<keyword evidence="2" id="KW-0378">Hydrolase</keyword>
<feature type="non-terminal residue" evidence="6">
    <location>
        <position position="1"/>
    </location>
</feature>
<feature type="non-terminal residue" evidence="6">
    <location>
        <position position="117"/>
    </location>
</feature>
<dbReference type="GO" id="GO:0004386">
    <property type="term" value="F:helicase activity"/>
    <property type="evidence" value="ECO:0007669"/>
    <property type="project" value="UniProtKB-KW"/>
</dbReference>
<dbReference type="InterPro" id="IPR041679">
    <property type="entry name" value="DNA2/NAM7-like_C"/>
</dbReference>
<dbReference type="GO" id="GO:0016787">
    <property type="term" value="F:hydrolase activity"/>
    <property type="evidence" value="ECO:0007669"/>
    <property type="project" value="UniProtKB-KW"/>
</dbReference>
<sequence length="117" mass="12943">FPSKEFYEDKLKTGAERGPCYLLKENGKPTAILFGHMQGKEDSLVVSTKEGNENSVANIEEAKQAVRVANLLIKQAGVEPEHIAILTPYNAQVSEIKKIIEKKRLANVSVCTIMKSQ</sequence>
<dbReference type="InterPro" id="IPR050534">
    <property type="entry name" value="Coronavir_polyprotein_1ab"/>
</dbReference>
<keyword evidence="1" id="KW-0547">Nucleotide-binding</keyword>
<dbReference type="Gene3D" id="3.40.50.300">
    <property type="entry name" value="P-loop containing nucleotide triphosphate hydrolases"/>
    <property type="match status" value="1"/>
</dbReference>
<dbReference type="GO" id="GO:0005524">
    <property type="term" value="F:ATP binding"/>
    <property type="evidence" value="ECO:0007669"/>
    <property type="project" value="UniProtKB-KW"/>
</dbReference>
<comment type="caution">
    <text evidence="6">The sequence shown here is derived from an EMBL/GenBank/DDBJ whole genome shotgun (WGS) entry which is preliminary data.</text>
</comment>
<feature type="domain" description="DNA2/NAM7 helicase-like C-terminal" evidence="5">
    <location>
        <begin position="1"/>
        <end position="117"/>
    </location>
</feature>
<dbReference type="InterPro" id="IPR027417">
    <property type="entry name" value="P-loop_NTPase"/>
</dbReference>
<evidence type="ECO:0000256" key="3">
    <source>
        <dbReference type="ARBA" id="ARBA00022806"/>
    </source>
</evidence>
<evidence type="ECO:0000313" key="6">
    <source>
        <dbReference type="EMBL" id="KAL0189667.1"/>
    </source>
</evidence>
<dbReference type="Pfam" id="PF13087">
    <property type="entry name" value="AAA_12"/>
    <property type="match status" value="1"/>
</dbReference>
<reference evidence="6 7" key="1">
    <citation type="submission" date="2024-05" db="EMBL/GenBank/DDBJ databases">
        <title>Genome sequencing and assembly of Indian major carp, Cirrhinus mrigala (Hamilton, 1822).</title>
        <authorList>
            <person name="Mohindra V."/>
            <person name="Chowdhury L.M."/>
            <person name="Lal K."/>
            <person name="Jena J.K."/>
        </authorList>
    </citation>
    <scope>NUCLEOTIDE SEQUENCE [LARGE SCALE GENOMIC DNA]</scope>
    <source>
        <strain evidence="6">CM1030</strain>
        <tissue evidence="6">Blood</tissue>
    </source>
</reference>
<dbReference type="AlphaFoldDB" id="A0ABD0QTX4"/>
<dbReference type="PANTHER" id="PTHR43788:SF16">
    <property type="entry name" value="HELICASE WITH ZINC FINGER 2"/>
    <property type="match status" value="1"/>
</dbReference>
<evidence type="ECO:0000313" key="7">
    <source>
        <dbReference type="Proteomes" id="UP001529510"/>
    </source>
</evidence>
<organism evidence="6 7">
    <name type="scientific">Cirrhinus mrigala</name>
    <name type="common">Mrigala</name>
    <dbReference type="NCBI Taxonomy" id="683832"/>
    <lineage>
        <taxon>Eukaryota</taxon>
        <taxon>Metazoa</taxon>
        <taxon>Chordata</taxon>
        <taxon>Craniata</taxon>
        <taxon>Vertebrata</taxon>
        <taxon>Euteleostomi</taxon>
        <taxon>Actinopterygii</taxon>
        <taxon>Neopterygii</taxon>
        <taxon>Teleostei</taxon>
        <taxon>Ostariophysi</taxon>
        <taxon>Cypriniformes</taxon>
        <taxon>Cyprinidae</taxon>
        <taxon>Labeoninae</taxon>
        <taxon>Labeonini</taxon>
        <taxon>Cirrhinus</taxon>
    </lineage>
</organism>
<evidence type="ECO:0000256" key="1">
    <source>
        <dbReference type="ARBA" id="ARBA00022741"/>
    </source>
</evidence>
<evidence type="ECO:0000256" key="4">
    <source>
        <dbReference type="ARBA" id="ARBA00022840"/>
    </source>
</evidence>
<protein>
    <recommendedName>
        <fullName evidence="5">DNA2/NAM7 helicase-like C-terminal domain-containing protein</fullName>
    </recommendedName>
</protein>
<dbReference type="InterPro" id="IPR047187">
    <property type="entry name" value="SF1_C_Upf1"/>
</dbReference>